<dbReference type="AlphaFoldDB" id="A0A4U2ZX17"/>
<dbReference type="Gene3D" id="6.20.190.10">
    <property type="entry name" value="Nutrient germinant receptor protein C, domain 1"/>
    <property type="match status" value="1"/>
</dbReference>
<dbReference type="InterPro" id="IPR008844">
    <property type="entry name" value="Spore_GerAC-like"/>
</dbReference>
<proteinExistence type="predicted"/>
<protein>
    <submittedName>
        <fullName evidence="2">Ger(X)C family spore germination protein</fullName>
    </submittedName>
</protein>
<dbReference type="PROSITE" id="PS51257">
    <property type="entry name" value="PROKAR_LIPOPROTEIN"/>
    <property type="match status" value="1"/>
</dbReference>
<dbReference type="InterPro" id="IPR057336">
    <property type="entry name" value="GerAC_N"/>
</dbReference>
<comment type="caution">
    <text evidence="2">The sequence shown here is derived from an EMBL/GenBank/DDBJ whole genome shotgun (WGS) entry which is preliminary data.</text>
</comment>
<sequence>MKRLLKIIMVMVLAGSISGCSELEEIEERGFVVGAAYDIVKVKKANPIMKGTYQMVLPSKLSQQGGQGDGDGENYINVSAKADSVFEQIRIIAKK</sequence>
<feature type="domain" description="Spore germination protein N-terminal" evidence="1">
    <location>
        <begin position="24"/>
        <end position="94"/>
    </location>
</feature>
<dbReference type="PANTHER" id="PTHR35789">
    <property type="entry name" value="SPORE GERMINATION PROTEIN B3"/>
    <property type="match status" value="1"/>
</dbReference>
<evidence type="ECO:0000313" key="2">
    <source>
        <dbReference type="EMBL" id="TKI79744.1"/>
    </source>
</evidence>
<dbReference type="GO" id="GO:0016020">
    <property type="term" value="C:membrane"/>
    <property type="evidence" value="ECO:0007669"/>
    <property type="project" value="InterPro"/>
</dbReference>
<dbReference type="GO" id="GO:0009847">
    <property type="term" value="P:spore germination"/>
    <property type="evidence" value="ECO:0007669"/>
    <property type="project" value="InterPro"/>
</dbReference>
<dbReference type="PANTHER" id="PTHR35789:SF1">
    <property type="entry name" value="SPORE GERMINATION PROTEIN B3"/>
    <property type="match status" value="1"/>
</dbReference>
<feature type="non-terminal residue" evidence="2">
    <location>
        <position position="95"/>
    </location>
</feature>
<name>A0A4U2ZX17_BACMY</name>
<dbReference type="Proteomes" id="UP000305524">
    <property type="component" value="Unassembled WGS sequence"/>
</dbReference>
<evidence type="ECO:0000259" key="1">
    <source>
        <dbReference type="Pfam" id="PF25198"/>
    </source>
</evidence>
<reference evidence="2 3" key="1">
    <citation type="journal article" date="2019" name="Environ. Microbiol.">
        <title>An active ?-lactamase is a part of an orchestrated cell wall stress resistance network of Bacillus subtilis and related rhizosphere species.</title>
        <authorList>
            <person name="Bucher T."/>
            <person name="Keren-Paz A."/>
            <person name="Hausser J."/>
            <person name="Olender T."/>
            <person name="Cytryn E."/>
            <person name="Kolodkin-Gal I."/>
        </authorList>
    </citation>
    <scope>NUCLEOTIDE SEQUENCE [LARGE SCALE GENOMIC DNA]</scope>
    <source>
        <strain evidence="2 3">I186</strain>
    </source>
</reference>
<evidence type="ECO:0000313" key="3">
    <source>
        <dbReference type="Proteomes" id="UP000305524"/>
    </source>
</evidence>
<gene>
    <name evidence="2" type="ORF">FC701_30710</name>
</gene>
<dbReference type="Pfam" id="PF25198">
    <property type="entry name" value="Spore_GerAC_N"/>
    <property type="match status" value="1"/>
</dbReference>
<dbReference type="EMBL" id="SZOD01001038">
    <property type="protein sequence ID" value="TKI79744.1"/>
    <property type="molecule type" value="Genomic_DNA"/>
</dbReference>
<organism evidence="2 3">
    <name type="scientific">Bacillus mycoides</name>
    <dbReference type="NCBI Taxonomy" id="1405"/>
    <lineage>
        <taxon>Bacteria</taxon>
        <taxon>Bacillati</taxon>
        <taxon>Bacillota</taxon>
        <taxon>Bacilli</taxon>
        <taxon>Bacillales</taxon>
        <taxon>Bacillaceae</taxon>
        <taxon>Bacillus</taxon>
        <taxon>Bacillus cereus group</taxon>
    </lineage>
</organism>
<accession>A0A4U2ZX17</accession>